<gene>
    <name evidence="2" type="ORF">SAMN05660845_0974</name>
</gene>
<dbReference type="AlphaFoldDB" id="A0A1I0WTB0"/>
<keyword evidence="3" id="KW-1185">Reference proteome</keyword>
<proteinExistence type="predicted"/>
<name>A0A1I0WTB0_9FLAO</name>
<feature type="chain" id="PRO_5011726995" description="Outer membrane protein beta-barrel domain-containing protein" evidence="1">
    <location>
        <begin position="21"/>
        <end position="189"/>
    </location>
</feature>
<dbReference type="OrthoDB" id="978645at2"/>
<feature type="signal peptide" evidence="1">
    <location>
        <begin position="1"/>
        <end position="20"/>
    </location>
</feature>
<dbReference type="EMBL" id="FOJT01000002">
    <property type="protein sequence ID" value="SFA91871.1"/>
    <property type="molecule type" value="Genomic_DNA"/>
</dbReference>
<organism evidence="2 3">
    <name type="scientific">Flavobacterium swingsii</name>
    <dbReference type="NCBI Taxonomy" id="498292"/>
    <lineage>
        <taxon>Bacteria</taxon>
        <taxon>Pseudomonadati</taxon>
        <taxon>Bacteroidota</taxon>
        <taxon>Flavobacteriia</taxon>
        <taxon>Flavobacteriales</taxon>
        <taxon>Flavobacteriaceae</taxon>
        <taxon>Flavobacterium</taxon>
    </lineage>
</organism>
<keyword evidence="1" id="KW-0732">Signal</keyword>
<dbReference type="RefSeq" id="WP_091474527.1">
    <property type="nucleotide sequence ID" value="NZ_FOJT01000002.1"/>
</dbReference>
<evidence type="ECO:0008006" key="4">
    <source>
        <dbReference type="Google" id="ProtNLM"/>
    </source>
</evidence>
<accession>A0A1I0WTB0</accession>
<dbReference type="Proteomes" id="UP000199604">
    <property type="component" value="Unassembled WGS sequence"/>
</dbReference>
<protein>
    <recommendedName>
        <fullName evidence="4">Outer membrane protein beta-barrel domain-containing protein</fullName>
    </recommendedName>
</protein>
<evidence type="ECO:0000313" key="2">
    <source>
        <dbReference type="EMBL" id="SFA91871.1"/>
    </source>
</evidence>
<evidence type="ECO:0000256" key="1">
    <source>
        <dbReference type="SAM" id="SignalP"/>
    </source>
</evidence>
<reference evidence="3" key="1">
    <citation type="submission" date="2016-10" db="EMBL/GenBank/DDBJ databases">
        <authorList>
            <person name="Varghese N."/>
            <person name="Submissions S."/>
        </authorList>
    </citation>
    <scope>NUCLEOTIDE SEQUENCE [LARGE SCALE GENOMIC DNA]</scope>
    <source>
        <strain evidence="3">DSM 21789</strain>
    </source>
</reference>
<dbReference type="STRING" id="498292.SAMN05660845_0974"/>
<sequence length="189" mass="21134">MKKLFITALMLTGFAFSTQAQQKNAIGIRLGDNSGFGGEVSFQTAVSKNNRIELDLGFRNQGNVYYGYGNGYGNNYNYGKGYGHNDVKLVGIYQWVFDINNGFKWYIGPGVGAGIYSSKNYYNPIIEQYETKNGAFAVIAGDVGVEYNFKFPLQLSFDVRPEIYLSPDYVDARDNSFGPDLGLSARYRF</sequence>
<evidence type="ECO:0000313" key="3">
    <source>
        <dbReference type="Proteomes" id="UP000199604"/>
    </source>
</evidence>